<evidence type="ECO:0000256" key="1">
    <source>
        <dbReference type="SAM" id="MobiDB-lite"/>
    </source>
</evidence>
<dbReference type="Proteomes" id="UP000447434">
    <property type="component" value="Chromosome 13"/>
</dbReference>
<gene>
    <name evidence="2" type="ORF">Lalb_Chr13g0296691</name>
</gene>
<reference evidence="3" key="1">
    <citation type="journal article" date="2020" name="Nat. Commun.">
        <title>Genome sequence of the cluster root forming white lupin.</title>
        <authorList>
            <person name="Hufnagel B."/>
            <person name="Marques A."/>
            <person name="Soriano A."/>
            <person name="Marques L."/>
            <person name="Divol F."/>
            <person name="Doumas P."/>
            <person name="Sallet E."/>
            <person name="Mancinotti D."/>
            <person name="Carrere S."/>
            <person name="Marande W."/>
            <person name="Arribat S."/>
            <person name="Keller J."/>
            <person name="Huneau C."/>
            <person name="Blein T."/>
            <person name="Aime D."/>
            <person name="Laguerre M."/>
            <person name="Taylor J."/>
            <person name="Schubert V."/>
            <person name="Nelson M."/>
            <person name="Geu-Flores F."/>
            <person name="Crespi M."/>
            <person name="Gallardo-Guerrero K."/>
            <person name="Delaux P.-M."/>
            <person name="Salse J."/>
            <person name="Berges H."/>
            <person name="Guyot R."/>
            <person name="Gouzy J."/>
            <person name="Peret B."/>
        </authorList>
    </citation>
    <scope>NUCLEOTIDE SEQUENCE [LARGE SCALE GENOMIC DNA]</scope>
    <source>
        <strain evidence="3">cv. Amiga</strain>
    </source>
</reference>
<dbReference type="EMBL" id="WOCE01000013">
    <property type="protein sequence ID" value="KAE9601335.1"/>
    <property type="molecule type" value="Genomic_DNA"/>
</dbReference>
<accession>A0A6A4PIF7</accession>
<proteinExistence type="predicted"/>
<organism evidence="2 3">
    <name type="scientific">Lupinus albus</name>
    <name type="common">White lupine</name>
    <name type="synonym">Lupinus termis</name>
    <dbReference type="NCBI Taxonomy" id="3870"/>
    <lineage>
        <taxon>Eukaryota</taxon>
        <taxon>Viridiplantae</taxon>
        <taxon>Streptophyta</taxon>
        <taxon>Embryophyta</taxon>
        <taxon>Tracheophyta</taxon>
        <taxon>Spermatophyta</taxon>
        <taxon>Magnoliopsida</taxon>
        <taxon>eudicotyledons</taxon>
        <taxon>Gunneridae</taxon>
        <taxon>Pentapetalae</taxon>
        <taxon>rosids</taxon>
        <taxon>fabids</taxon>
        <taxon>Fabales</taxon>
        <taxon>Fabaceae</taxon>
        <taxon>Papilionoideae</taxon>
        <taxon>50 kb inversion clade</taxon>
        <taxon>genistoids sensu lato</taxon>
        <taxon>core genistoids</taxon>
        <taxon>Genisteae</taxon>
        <taxon>Lupinus</taxon>
    </lineage>
</organism>
<evidence type="ECO:0000313" key="2">
    <source>
        <dbReference type="EMBL" id="KAE9601335.1"/>
    </source>
</evidence>
<protein>
    <submittedName>
        <fullName evidence="2">Uncharacterized protein</fullName>
    </submittedName>
</protein>
<feature type="compositionally biased region" description="Polar residues" evidence="1">
    <location>
        <begin position="15"/>
        <end position="26"/>
    </location>
</feature>
<sequence length="50" mass="5070">MSGKGGAQAQGQGSLHPTGSFSNLPASRSKVKNDIIKNIINVGSSSIKNS</sequence>
<feature type="region of interest" description="Disordered" evidence="1">
    <location>
        <begin position="1"/>
        <end position="28"/>
    </location>
</feature>
<keyword evidence="3" id="KW-1185">Reference proteome</keyword>
<evidence type="ECO:0000313" key="3">
    <source>
        <dbReference type="Proteomes" id="UP000447434"/>
    </source>
</evidence>
<name>A0A6A4PIF7_LUPAL</name>
<comment type="caution">
    <text evidence="2">The sequence shown here is derived from an EMBL/GenBank/DDBJ whole genome shotgun (WGS) entry which is preliminary data.</text>
</comment>
<dbReference type="AlphaFoldDB" id="A0A6A4PIF7"/>